<evidence type="ECO:0000256" key="9">
    <source>
        <dbReference type="RuleBase" id="RU003357"/>
    </source>
</evidence>
<dbReference type="Gene3D" id="2.40.170.20">
    <property type="entry name" value="TonB-dependent receptor, beta-barrel domain"/>
    <property type="match status" value="1"/>
</dbReference>
<dbReference type="PANTHER" id="PTHR30069:SF36">
    <property type="entry name" value="BLL6948 PROTEIN"/>
    <property type="match status" value="1"/>
</dbReference>
<keyword evidence="14" id="KW-1185">Reference proteome</keyword>
<comment type="similarity">
    <text evidence="8 9">Belongs to the TonB-dependent receptor family.</text>
</comment>
<organism evidence="13 14">
    <name type="scientific">Nitrospirillum amazonense</name>
    <dbReference type="NCBI Taxonomy" id="28077"/>
    <lineage>
        <taxon>Bacteria</taxon>
        <taxon>Pseudomonadati</taxon>
        <taxon>Pseudomonadota</taxon>
        <taxon>Alphaproteobacteria</taxon>
        <taxon>Rhodospirillales</taxon>
        <taxon>Azospirillaceae</taxon>
        <taxon>Nitrospirillum</taxon>
    </lineage>
</organism>
<evidence type="ECO:0000256" key="5">
    <source>
        <dbReference type="ARBA" id="ARBA00023077"/>
    </source>
</evidence>
<evidence type="ECO:0000256" key="10">
    <source>
        <dbReference type="SAM" id="SignalP"/>
    </source>
</evidence>
<dbReference type="GO" id="GO:0009279">
    <property type="term" value="C:cell outer membrane"/>
    <property type="evidence" value="ECO:0007669"/>
    <property type="project" value="UniProtKB-SubCell"/>
</dbReference>
<evidence type="ECO:0000256" key="2">
    <source>
        <dbReference type="ARBA" id="ARBA00022448"/>
    </source>
</evidence>
<evidence type="ECO:0000256" key="7">
    <source>
        <dbReference type="ARBA" id="ARBA00023237"/>
    </source>
</evidence>
<dbReference type="AlphaFoldDB" id="A0A560HI09"/>
<feature type="chain" id="PRO_5022036108" evidence="10">
    <location>
        <begin position="23"/>
        <end position="689"/>
    </location>
</feature>
<dbReference type="InterPro" id="IPR039426">
    <property type="entry name" value="TonB-dep_rcpt-like"/>
</dbReference>
<name>A0A560HI09_9PROT</name>
<dbReference type="PROSITE" id="PS51257">
    <property type="entry name" value="PROKAR_LIPOPROTEIN"/>
    <property type="match status" value="1"/>
</dbReference>
<dbReference type="Pfam" id="PF07715">
    <property type="entry name" value="Plug"/>
    <property type="match status" value="1"/>
</dbReference>
<dbReference type="OrthoDB" id="99480at2"/>
<evidence type="ECO:0000256" key="6">
    <source>
        <dbReference type="ARBA" id="ARBA00023136"/>
    </source>
</evidence>
<dbReference type="InterPro" id="IPR036942">
    <property type="entry name" value="Beta-barrel_TonB_sf"/>
</dbReference>
<keyword evidence="2 8" id="KW-0813">Transport</keyword>
<dbReference type="GO" id="GO:0015344">
    <property type="term" value="F:siderophore uptake transmembrane transporter activity"/>
    <property type="evidence" value="ECO:0007669"/>
    <property type="project" value="TreeGrafter"/>
</dbReference>
<accession>A0A560HI09</accession>
<keyword evidence="10" id="KW-0732">Signal</keyword>
<sequence>MGRFISGITTSLLLLACPAALAAGPENDASSPTILDDVVVTAARRDLIGTAITSSQGVVVKEELDLLPAYRVGQMLETVPGLVVTSHSGEGKANQYLLRGFNLDHGTDMATSVDGMPVNMRTHAHGQGYTDLNFVIPELASGIGYTKGPYFAAQGDFSAVGSVQMDYLDRIPNQVALTAGTLGYQRAFAAGSADLGAGHLMAGGELEHYDGPWDHPDNLRKGNAVLRYSQGDRHDGFSVAAMYYRALWNATTDQPERAIAQGLIGRYGTLDPTDGGQARRMSLSGTVAMPLEKGWLAGGHVTANAYIINNQLTLWNDFTHFLNNPIDGDQHAQDENRMVAGGAGSYSRPVSLLGLGHEIVIGLDARFDDVHVDLQATKARIAYALVDTDNVREAGGGAYIQITSHWTSWLRTVAGLREDYLTATDHGSNAGVVAARLFQPKGSVVATLWQGTEVYVSAGRGFHSDDVRGTTPKGADGGNAPLLAKADGEEVGLRSMLLPNLAATLTAFQIDFVSELTYDADVGQTEAGRPSRRRGVELNATYTPFSWLEFYGSAAFSHARYTDTDPAGNFIPDAPRLIGSLGIYLRDLGPQETGWTGGIEYRYFGAHPLVADNSVRAPGSQEWNLTANYTLAGGLRFGVGLYNVFDSKDDAADYYYTDRLKGEPAEGVGDLHLHPLEPRSVRFTIGKVF</sequence>
<feature type="domain" description="TonB-dependent receptor plug" evidence="12">
    <location>
        <begin position="53"/>
        <end position="161"/>
    </location>
</feature>
<dbReference type="Pfam" id="PF00593">
    <property type="entry name" value="TonB_dep_Rec_b-barrel"/>
    <property type="match status" value="1"/>
</dbReference>
<keyword evidence="3 8" id="KW-1134">Transmembrane beta strand</keyword>
<dbReference type="Proteomes" id="UP000315751">
    <property type="component" value="Unassembled WGS sequence"/>
</dbReference>
<evidence type="ECO:0000256" key="3">
    <source>
        <dbReference type="ARBA" id="ARBA00022452"/>
    </source>
</evidence>
<evidence type="ECO:0000256" key="1">
    <source>
        <dbReference type="ARBA" id="ARBA00004571"/>
    </source>
</evidence>
<dbReference type="PANTHER" id="PTHR30069">
    <property type="entry name" value="TONB-DEPENDENT OUTER MEMBRANE RECEPTOR"/>
    <property type="match status" value="1"/>
</dbReference>
<dbReference type="GO" id="GO:0044718">
    <property type="term" value="P:siderophore transmembrane transport"/>
    <property type="evidence" value="ECO:0007669"/>
    <property type="project" value="TreeGrafter"/>
</dbReference>
<evidence type="ECO:0000313" key="14">
    <source>
        <dbReference type="Proteomes" id="UP000315751"/>
    </source>
</evidence>
<dbReference type="SUPFAM" id="SSF56935">
    <property type="entry name" value="Porins"/>
    <property type="match status" value="1"/>
</dbReference>
<keyword evidence="13" id="KW-0675">Receptor</keyword>
<gene>
    <name evidence="13" type="ORF">FBZ90_101428</name>
</gene>
<evidence type="ECO:0000259" key="11">
    <source>
        <dbReference type="Pfam" id="PF00593"/>
    </source>
</evidence>
<dbReference type="EMBL" id="VITR01000001">
    <property type="protein sequence ID" value="TWB46093.1"/>
    <property type="molecule type" value="Genomic_DNA"/>
</dbReference>
<dbReference type="InterPro" id="IPR000531">
    <property type="entry name" value="Beta-barrel_TonB"/>
</dbReference>
<feature type="signal peptide" evidence="10">
    <location>
        <begin position="1"/>
        <end position="22"/>
    </location>
</feature>
<dbReference type="InterPro" id="IPR037066">
    <property type="entry name" value="Plug_dom_sf"/>
</dbReference>
<reference evidence="13 14" key="1">
    <citation type="submission" date="2019-06" db="EMBL/GenBank/DDBJ databases">
        <title>Genomic Encyclopedia of Type Strains, Phase IV (KMG-V): Genome sequencing to study the core and pangenomes of soil and plant-associated prokaryotes.</title>
        <authorList>
            <person name="Whitman W."/>
        </authorList>
    </citation>
    <scope>NUCLEOTIDE SEQUENCE [LARGE SCALE GENOMIC DNA]</scope>
    <source>
        <strain evidence="13 14">BR 11622</strain>
    </source>
</reference>
<keyword evidence="6 8" id="KW-0472">Membrane</keyword>
<feature type="domain" description="TonB-dependent receptor-like beta-barrel" evidence="11">
    <location>
        <begin position="222"/>
        <end position="644"/>
    </location>
</feature>
<dbReference type="InterPro" id="IPR012910">
    <property type="entry name" value="Plug_dom"/>
</dbReference>
<protein>
    <submittedName>
        <fullName evidence="13">Outer membrane receptor protein involved in Fe transport</fullName>
    </submittedName>
</protein>
<keyword evidence="4 8" id="KW-0812">Transmembrane</keyword>
<proteinExistence type="inferred from homology"/>
<evidence type="ECO:0000256" key="4">
    <source>
        <dbReference type="ARBA" id="ARBA00022692"/>
    </source>
</evidence>
<comment type="caution">
    <text evidence="13">The sequence shown here is derived from an EMBL/GenBank/DDBJ whole genome shotgun (WGS) entry which is preliminary data.</text>
</comment>
<evidence type="ECO:0000256" key="8">
    <source>
        <dbReference type="PROSITE-ProRule" id="PRU01360"/>
    </source>
</evidence>
<evidence type="ECO:0000313" key="13">
    <source>
        <dbReference type="EMBL" id="TWB46093.1"/>
    </source>
</evidence>
<keyword evidence="7 8" id="KW-0998">Cell outer membrane</keyword>
<dbReference type="Gene3D" id="2.170.130.10">
    <property type="entry name" value="TonB-dependent receptor, plug domain"/>
    <property type="match status" value="1"/>
</dbReference>
<evidence type="ECO:0000259" key="12">
    <source>
        <dbReference type="Pfam" id="PF07715"/>
    </source>
</evidence>
<dbReference type="RefSeq" id="WP_145729375.1">
    <property type="nucleotide sequence ID" value="NZ_VITR01000001.1"/>
</dbReference>
<dbReference type="PROSITE" id="PS52016">
    <property type="entry name" value="TONB_DEPENDENT_REC_3"/>
    <property type="match status" value="1"/>
</dbReference>
<keyword evidence="5 9" id="KW-0798">TonB box</keyword>
<comment type="subcellular location">
    <subcellularLocation>
        <location evidence="1 8">Cell outer membrane</location>
        <topology evidence="1 8">Multi-pass membrane protein</topology>
    </subcellularLocation>
</comment>